<dbReference type="InterPro" id="IPR041698">
    <property type="entry name" value="Methyltransf_25"/>
</dbReference>
<proteinExistence type="predicted"/>
<evidence type="ECO:0000313" key="6">
    <source>
        <dbReference type="Proteomes" id="UP000230390"/>
    </source>
</evidence>
<name>A0A2G8T8S1_9BURK</name>
<dbReference type="Gene3D" id="3.40.50.150">
    <property type="entry name" value="Vaccinia Virus protein VP39"/>
    <property type="match status" value="1"/>
</dbReference>
<comment type="caution">
    <text evidence="5">The sequence shown here is derived from an EMBL/GenBank/DDBJ whole genome shotgun (WGS) entry which is preliminary data.</text>
</comment>
<accession>A0A2G8T8S1</accession>
<dbReference type="RefSeq" id="WP_099792982.1">
    <property type="nucleotide sequence ID" value="NZ_JBHLYV010000090.1"/>
</dbReference>
<evidence type="ECO:0000259" key="4">
    <source>
        <dbReference type="Pfam" id="PF13649"/>
    </source>
</evidence>
<gene>
    <name evidence="5" type="ORF">CR105_24070</name>
</gene>
<keyword evidence="3" id="KW-0949">S-adenosyl-L-methionine</keyword>
<dbReference type="InterPro" id="IPR026170">
    <property type="entry name" value="FAM173A/B"/>
</dbReference>
<keyword evidence="1 5" id="KW-0489">Methyltransferase</keyword>
<evidence type="ECO:0000256" key="2">
    <source>
        <dbReference type="ARBA" id="ARBA00022679"/>
    </source>
</evidence>
<evidence type="ECO:0000256" key="1">
    <source>
        <dbReference type="ARBA" id="ARBA00022603"/>
    </source>
</evidence>
<dbReference type="GO" id="GO:0016279">
    <property type="term" value="F:protein-lysine N-methyltransferase activity"/>
    <property type="evidence" value="ECO:0007669"/>
    <property type="project" value="InterPro"/>
</dbReference>
<dbReference type="SUPFAM" id="SSF53335">
    <property type="entry name" value="S-adenosyl-L-methionine-dependent methyltransferases"/>
    <property type="match status" value="1"/>
</dbReference>
<dbReference type="EMBL" id="PDOC01000026">
    <property type="protein sequence ID" value="PIL42455.1"/>
    <property type="molecule type" value="Genomic_DNA"/>
</dbReference>
<evidence type="ECO:0000256" key="3">
    <source>
        <dbReference type="ARBA" id="ARBA00022691"/>
    </source>
</evidence>
<dbReference type="OrthoDB" id="9801363at2"/>
<dbReference type="PANTHER" id="PTHR13610:SF11">
    <property type="entry name" value="METHYLTRANSFERASE DOMAIN-CONTAINING PROTEIN"/>
    <property type="match status" value="1"/>
</dbReference>
<keyword evidence="2 5" id="KW-0808">Transferase</keyword>
<dbReference type="Pfam" id="PF13649">
    <property type="entry name" value="Methyltransf_25"/>
    <property type="match status" value="1"/>
</dbReference>
<dbReference type="AlphaFoldDB" id="A0A2G8T8S1"/>
<dbReference type="GO" id="GO:0032259">
    <property type="term" value="P:methylation"/>
    <property type="evidence" value="ECO:0007669"/>
    <property type="project" value="UniProtKB-KW"/>
</dbReference>
<feature type="domain" description="Methyltransferase" evidence="4">
    <location>
        <begin position="67"/>
        <end position="148"/>
    </location>
</feature>
<keyword evidence="6" id="KW-1185">Reference proteome</keyword>
<protein>
    <submittedName>
        <fullName evidence="5">SAM-dependent methyltransferase</fullName>
    </submittedName>
</protein>
<reference evidence="5 6" key="1">
    <citation type="submission" date="2017-10" db="EMBL/GenBank/DDBJ databases">
        <title>Massilia psychrophilum sp. nov., a novel purple-pigmented bacterium isolated from Tianshan glacier, Xinjiang Municipality, China.</title>
        <authorList>
            <person name="Wang H."/>
        </authorList>
    </citation>
    <scope>NUCLEOTIDE SEQUENCE [LARGE SCALE GENOMIC DNA]</scope>
    <source>
        <strain evidence="5 6">JCM 30074</strain>
    </source>
</reference>
<dbReference type="PANTHER" id="PTHR13610">
    <property type="entry name" value="METHYLTRANSFERASE DOMAIN-CONTAINING PROTEIN"/>
    <property type="match status" value="1"/>
</dbReference>
<dbReference type="CDD" id="cd02440">
    <property type="entry name" value="AdoMet_MTases"/>
    <property type="match status" value="1"/>
</dbReference>
<sequence>MSPSRLGPRLINLPRFLSQVLCVFLVVGAAAADQRPRLDVPFVPTPQPVVDRMLSLADVKKNDVLYDLGSGDGRIVITAAKRYGVQGIGIDLDPVRIAEARANARKAGVDRQVKFVAGDLFKADLSNATVVTLYLLDSINRELRPQLWKQLKVGTRVVSHAFDMGEEWPPQKTESVDGRTVYFWTITEANKRAAANLKQSPERAGR</sequence>
<organism evidence="5 6">
    <name type="scientific">Massilia eurypsychrophila</name>
    <dbReference type="NCBI Taxonomy" id="1485217"/>
    <lineage>
        <taxon>Bacteria</taxon>
        <taxon>Pseudomonadati</taxon>
        <taxon>Pseudomonadota</taxon>
        <taxon>Betaproteobacteria</taxon>
        <taxon>Burkholderiales</taxon>
        <taxon>Oxalobacteraceae</taxon>
        <taxon>Telluria group</taxon>
        <taxon>Massilia</taxon>
    </lineage>
</organism>
<dbReference type="InterPro" id="IPR029063">
    <property type="entry name" value="SAM-dependent_MTases_sf"/>
</dbReference>
<dbReference type="Proteomes" id="UP000230390">
    <property type="component" value="Unassembled WGS sequence"/>
</dbReference>
<evidence type="ECO:0000313" key="5">
    <source>
        <dbReference type="EMBL" id="PIL42455.1"/>
    </source>
</evidence>